<name>A0A6A6W6I0_9PEZI</name>
<feature type="compositionally biased region" description="Basic and acidic residues" evidence="2">
    <location>
        <begin position="666"/>
        <end position="677"/>
    </location>
</feature>
<feature type="compositionally biased region" description="Polar residues" evidence="2">
    <location>
        <begin position="41"/>
        <end position="56"/>
    </location>
</feature>
<organism evidence="3 4">
    <name type="scientific">Pseudovirgaria hyperparasitica</name>
    <dbReference type="NCBI Taxonomy" id="470096"/>
    <lineage>
        <taxon>Eukaryota</taxon>
        <taxon>Fungi</taxon>
        <taxon>Dikarya</taxon>
        <taxon>Ascomycota</taxon>
        <taxon>Pezizomycotina</taxon>
        <taxon>Dothideomycetes</taxon>
        <taxon>Dothideomycetes incertae sedis</taxon>
        <taxon>Acrospermales</taxon>
        <taxon>Acrospermaceae</taxon>
        <taxon>Pseudovirgaria</taxon>
    </lineage>
</organism>
<accession>A0A6A6W6I0</accession>
<feature type="compositionally biased region" description="Basic and acidic residues" evidence="2">
    <location>
        <begin position="642"/>
        <end position="652"/>
    </location>
</feature>
<feature type="region of interest" description="Disordered" evidence="2">
    <location>
        <begin position="424"/>
        <end position="723"/>
    </location>
</feature>
<evidence type="ECO:0000313" key="3">
    <source>
        <dbReference type="EMBL" id="KAF2758223.1"/>
    </source>
</evidence>
<dbReference type="RefSeq" id="XP_033600674.1">
    <property type="nucleotide sequence ID" value="XM_033741234.1"/>
</dbReference>
<dbReference type="AlphaFoldDB" id="A0A6A6W6I0"/>
<evidence type="ECO:0000256" key="1">
    <source>
        <dbReference type="SAM" id="Coils"/>
    </source>
</evidence>
<feature type="compositionally biased region" description="Polar residues" evidence="2">
    <location>
        <begin position="463"/>
        <end position="476"/>
    </location>
</feature>
<keyword evidence="1" id="KW-0175">Coiled coil</keyword>
<dbReference type="GeneID" id="54482288"/>
<reference evidence="3" key="1">
    <citation type="journal article" date="2020" name="Stud. Mycol.">
        <title>101 Dothideomycetes genomes: a test case for predicting lifestyles and emergence of pathogens.</title>
        <authorList>
            <person name="Haridas S."/>
            <person name="Albert R."/>
            <person name="Binder M."/>
            <person name="Bloem J."/>
            <person name="Labutti K."/>
            <person name="Salamov A."/>
            <person name="Andreopoulos B."/>
            <person name="Baker S."/>
            <person name="Barry K."/>
            <person name="Bills G."/>
            <person name="Bluhm B."/>
            <person name="Cannon C."/>
            <person name="Castanera R."/>
            <person name="Culley D."/>
            <person name="Daum C."/>
            <person name="Ezra D."/>
            <person name="Gonzalez J."/>
            <person name="Henrissat B."/>
            <person name="Kuo A."/>
            <person name="Liang C."/>
            <person name="Lipzen A."/>
            <person name="Lutzoni F."/>
            <person name="Magnuson J."/>
            <person name="Mondo S."/>
            <person name="Nolan M."/>
            <person name="Ohm R."/>
            <person name="Pangilinan J."/>
            <person name="Park H.-J."/>
            <person name="Ramirez L."/>
            <person name="Alfaro M."/>
            <person name="Sun H."/>
            <person name="Tritt A."/>
            <person name="Yoshinaga Y."/>
            <person name="Zwiers L.-H."/>
            <person name="Turgeon B."/>
            <person name="Goodwin S."/>
            <person name="Spatafora J."/>
            <person name="Crous P."/>
            <person name="Grigoriev I."/>
        </authorList>
    </citation>
    <scope>NUCLEOTIDE SEQUENCE</scope>
    <source>
        <strain evidence="3">CBS 121739</strain>
    </source>
</reference>
<gene>
    <name evidence="3" type="ORF">EJ05DRAFT_381298</name>
</gene>
<sequence length="723" mass="81033">MVSHPSAPSIGLLSRWLAPSSHMMIMLDTEQSDCRPKDKSLTNAPDQPQDAQNLQTFREIRPDSPNSVPSVPPRAPTRSSKEEDRVRREHSRLKKKIETANSQTIAIMTQLENARKQESAFRNEVQALEARLEEANMEKVDALEAAFTYEGEIKRLQQKHKTLFQDKELRVEAVHAQSQDFARKLESAESEINKLTAQLKTANERRPEEDAISAFVRQIEDLQSKLTTSKSDRHRLKKENEHFRLELDDAEQRLKEVMKVNEKLVREGTQGGEYGRVRRENLELKAKCSKYEESIAKIQLNSEEYYRLLKSEIKRKACKRQQCLEDGHLDPLLYPLANTDLSPRDKERLLSKEMKETKSKAARLLGLSEDSQDPQTQLRILEKENDYHVRDIVAYRVVVRDYEREAKKLAARIQKRDTMLLQLQQHKQTHPSPSRDTPQSSVSSASTGPGYSPRTPQFPPGTPSTAMSTPLSSISMGRTERAASAPQGSGQVPKLGSRSSFSIHKKLPKPPPLTSPSEDSPKNPRGLGITSHPYSGPPPSPSPRSVPRIGNSPMQSLTPIREVSLKMRKSRRTMSESVVTAYPRTPPNGTGRESDASPEKTERSSSNESVPRPSLPELAGNSAIPASQDATITSPDTTSAAHDTEREREMWKSRKAAVRANVLARAEGRTDASERSDGSPMGRVLRLKRSKKDLGGSVEEGKRSPGFWRGDGIKGHSRTRSEA</sequence>
<evidence type="ECO:0000256" key="2">
    <source>
        <dbReference type="SAM" id="MobiDB-lite"/>
    </source>
</evidence>
<feature type="region of interest" description="Disordered" evidence="2">
    <location>
        <begin position="28"/>
        <end position="94"/>
    </location>
</feature>
<dbReference type="OrthoDB" id="5431474at2759"/>
<feature type="compositionally biased region" description="Basic and acidic residues" evidence="2">
    <location>
        <begin position="711"/>
        <end position="723"/>
    </location>
</feature>
<feature type="compositionally biased region" description="Pro residues" evidence="2">
    <location>
        <begin position="535"/>
        <end position="544"/>
    </location>
</feature>
<proteinExistence type="predicted"/>
<dbReference type="EMBL" id="ML996572">
    <property type="protein sequence ID" value="KAF2758223.1"/>
    <property type="molecule type" value="Genomic_DNA"/>
</dbReference>
<feature type="coiled-coil region" evidence="1">
    <location>
        <begin position="178"/>
        <end position="301"/>
    </location>
</feature>
<protein>
    <submittedName>
        <fullName evidence="3">Uncharacterized protein</fullName>
    </submittedName>
</protein>
<keyword evidence="4" id="KW-1185">Reference proteome</keyword>
<feature type="compositionally biased region" description="Basic and acidic residues" evidence="2">
    <location>
        <begin position="592"/>
        <end position="605"/>
    </location>
</feature>
<feature type="compositionally biased region" description="Polar residues" evidence="2">
    <location>
        <begin position="624"/>
        <end position="641"/>
    </location>
</feature>
<feature type="compositionally biased region" description="Polar residues" evidence="2">
    <location>
        <begin position="424"/>
        <end position="449"/>
    </location>
</feature>
<evidence type="ECO:0000313" key="4">
    <source>
        <dbReference type="Proteomes" id="UP000799437"/>
    </source>
</evidence>
<dbReference type="Proteomes" id="UP000799437">
    <property type="component" value="Unassembled WGS sequence"/>
</dbReference>